<evidence type="ECO:0000256" key="1">
    <source>
        <dbReference type="SAM" id="SignalP"/>
    </source>
</evidence>
<dbReference type="PANTHER" id="PTHR22596:SF7">
    <property type="entry name" value="PEPTIDASE S1 DOMAIN-CONTAINING PROTEIN"/>
    <property type="match status" value="1"/>
</dbReference>
<dbReference type="AlphaFoldDB" id="A0AAE9AH35"/>
<dbReference type="PROSITE" id="PS00134">
    <property type="entry name" value="TRYPSIN_HIS"/>
    <property type="match status" value="1"/>
</dbReference>
<dbReference type="InterPro" id="IPR033116">
    <property type="entry name" value="TRYPSIN_SER"/>
</dbReference>
<proteinExistence type="predicted"/>
<evidence type="ECO:0000313" key="2">
    <source>
        <dbReference type="EMBL" id="ULT96985.1"/>
    </source>
</evidence>
<dbReference type="Gene3D" id="2.40.10.10">
    <property type="entry name" value="Trypsin-like serine proteases"/>
    <property type="match status" value="1"/>
</dbReference>
<dbReference type="InterPro" id="IPR005514">
    <property type="entry name" value="DUF316"/>
</dbReference>
<name>A0AAE9AH35_CAEBR</name>
<dbReference type="GO" id="GO:0004252">
    <property type="term" value="F:serine-type endopeptidase activity"/>
    <property type="evidence" value="ECO:0007669"/>
    <property type="project" value="InterPro"/>
</dbReference>
<reference evidence="2 3" key="1">
    <citation type="submission" date="2022-05" db="EMBL/GenBank/DDBJ databases">
        <title>Chromosome-level reference genomes for two strains of Caenorhabditis briggsae: an improved platform for comparative genomics.</title>
        <authorList>
            <person name="Stevens L."/>
            <person name="Andersen E.C."/>
        </authorList>
    </citation>
    <scope>NUCLEOTIDE SEQUENCE [LARGE SCALE GENOMIC DNA]</scope>
    <source>
        <strain evidence="2">QX1410_ONT</strain>
        <tissue evidence="2">Whole-organism</tissue>
    </source>
</reference>
<dbReference type="Pfam" id="PF03761">
    <property type="entry name" value="DUF316"/>
    <property type="match status" value="1"/>
</dbReference>
<organism evidence="2 3">
    <name type="scientific">Caenorhabditis briggsae</name>
    <dbReference type="NCBI Taxonomy" id="6238"/>
    <lineage>
        <taxon>Eukaryota</taxon>
        <taxon>Metazoa</taxon>
        <taxon>Ecdysozoa</taxon>
        <taxon>Nematoda</taxon>
        <taxon>Chromadorea</taxon>
        <taxon>Rhabditida</taxon>
        <taxon>Rhabditina</taxon>
        <taxon>Rhabditomorpha</taxon>
        <taxon>Rhabditoidea</taxon>
        <taxon>Rhabditidae</taxon>
        <taxon>Peloderinae</taxon>
        <taxon>Caenorhabditis</taxon>
    </lineage>
</organism>
<dbReference type="PANTHER" id="PTHR22596">
    <property type="entry name" value="TRYPSIN-LIKE PROTEASE PROTEIN 6"/>
    <property type="match status" value="1"/>
</dbReference>
<feature type="signal peptide" evidence="1">
    <location>
        <begin position="1"/>
        <end position="17"/>
    </location>
</feature>
<dbReference type="Proteomes" id="UP000827892">
    <property type="component" value="Chromosome IV"/>
</dbReference>
<sequence length="228" mass="25790">MNRSLLLLFFLTGGIRCDYRLNPQENQGLKSYCGTKTNHPRRFESRKTAGGQPTNGYEAPWAAYIQYPNNWCSATIISPRHVMSASHCLMSDMTQYDHRFNGMRRKCSGNDLILYPENNSFAVRNSYGGLLSGKVFKLVKSNLKVIYLISDNSDFQAIKTVAKVTSYGHNNRDFRNTDHQGTDMLISGFFQIIGYYNEGLSFWINGEPWGVNTRPGDSGGSVIYYDNG</sequence>
<dbReference type="PROSITE" id="PS00135">
    <property type="entry name" value="TRYPSIN_SER"/>
    <property type="match status" value="1"/>
</dbReference>
<keyword evidence="1" id="KW-0732">Signal</keyword>
<dbReference type="EMBL" id="CP090894">
    <property type="protein sequence ID" value="ULT96985.1"/>
    <property type="molecule type" value="Genomic_DNA"/>
</dbReference>
<feature type="chain" id="PRO_5042258042" description="Peptidase S1 domain-containing protein" evidence="1">
    <location>
        <begin position="18"/>
        <end position="228"/>
    </location>
</feature>
<dbReference type="InterPro" id="IPR018114">
    <property type="entry name" value="TRYPSIN_HIS"/>
</dbReference>
<dbReference type="SUPFAM" id="SSF50494">
    <property type="entry name" value="Trypsin-like serine proteases"/>
    <property type="match status" value="1"/>
</dbReference>
<protein>
    <recommendedName>
        <fullName evidence="4">Peptidase S1 domain-containing protein</fullName>
    </recommendedName>
</protein>
<gene>
    <name evidence="2" type="ORF">L3Y34_005061</name>
</gene>
<accession>A0AAE9AH35</accession>
<dbReference type="InterPro" id="IPR009003">
    <property type="entry name" value="Peptidase_S1_PA"/>
</dbReference>
<evidence type="ECO:0000313" key="3">
    <source>
        <dbReference type="Proteomes" id="UP000827892"/>
    </source>
</evidence>
<dbReference type="InterPro" id="IPR043504">
    <property type="entry name" value="Peptidase_S1_PA_chymotrypsin"/>
</dbReference>
<dbReference type="GO" id="GO:0006508">
    <property type="term" value="P:proteolysis"/>
    <property type="evidence" value="ECO:0007669"/>
    <property type="project" value="InterPro"/>
</dbReference>
<evidence type="ECO:0008006" key="4">
    <source>
        <dbReference type="Google" id="ProtNLM"/>
    </source>
</evidence>